<keyword evidence="3" id="KW-1185">Reference proteome</keyword>
<evidence type="ECO:0000313" key="2">
    <source>
        <dbReference type="EMBL" id="KAJ7036422.1"/>
    </source>
</evidence>
<protein>
    <submittedName>
        <fullName evidence="2">Uncharacterized protein</fullName>
    </submittedName>
</protein>
<evidence type="ECO:0000256" key="1">
    <source>
        <dbReference type="SAM" id="MobiDB-lite"/>
    </source>
</evidence>
<dbReference type="EMBL" id="JARJCM010000043">
    <property type="protein sequence ID" value="KAJ7036422.1"/>
    <property type="molecule type" value="Genomic_DNA"/>
</dbReference>
<dbReference type="AlphaFoldDB" id="A0AAD6SZM2"/>
<proteinExistence type="predicted"/>
<dbReference type="Proteomes" id="UP001218188">
    <property type="component" value="Unassembled WGS sequence"/>
</dbReference>
<accession>A0AAD6SZM2</accession>
<feature type="compositionally biased region" description="Basic and acidic residues" evidence="1">
    <location>
        <begin position="9"/>
        <end position="24"/>
    </location>
</feature>
<reference evidence="2" key="1">
    <citation type="submission" date="2023-03" db="EMBL/GenBank/DDBJ databases">
        <title>Massive genome expansion in bonnet fungi (Mycena s.s.) driven by repeated elements and novel gene families across ecological guilds.</title>
        <authorList>
            <consortium name="Lawrence Berkeley National Laboratory"/>
            <person name="Harder C.B."/>
            <person name="Miyauchi S."/>
            <person name="Viragh M."/>
            <person name="Kuo A."/>
            <person name="Thoen E."/>
            <person name="Andreopoulos B."/>
            <person name="Lu D."/>
            <person name="Skrede I."/>
            <person name="Drula E."/>
            <person name="Henrissat B."/>
            <person name="Morin E."/>
            <person name="Kohler A."/>
            <person name="Barry K."/>
            <person name="LaButti K."/>
            <person name="Morin E."/>
            <person name="Salamov A."/>
            <person name="Lipzen A."/>
            <person name="Mereny Z."/>
            <person name="Hegedus B."/>
            <person name="Baldrian P."/>
            <person name="Stursova M."/>
            <person name="Weitz H."/>
            <person name="Taylor A."/>
            <person name="Grigoriev I.V."/>
            <person name="Nagy L.G."/>
            <person name="Martin F."/>
            <person name="Kauserud H."/>
        </authorList>
    </citation>
    <scope>NUCLEOTIDE SEQUENCE</scope>
    <source>
        <strain evidence="2">CBHHK200</strain>
    </source>
</reference>
<evidence type="ECO:0000313" key="3">
    <source>
        <dbReference type="Proteomes" id="UP001218188"/>
    </source>
</evidence>
<gene>
    <name evidence="2" type="ORF">C8F04DRAFT_1181435</name>
</gene>
<feature type="compositionally biased region" description="Acidic residues" evidence="1">
    <location>
        <begin position="98"/>
        <end position="109"/>
    </location>
</feature>
<sequence>MARWIGDSKAAEVAERAETAERAARKANRSSRASEEANMVAHNTCSIIRGGRETAYAQAICTCQCVMEEEAVLMEALATADEMEAGANAAEDARPDEGQIEIDSDDEYR</sequence>
<feature type="region of interest" description="Disordered" evidence="1">
    <location>
        <begin position="83"/>
        <end position="109"/>
    </location>
</feature>
<comment type="caution">
    <text evidence="2">The sequence shown here is derived from an EMBL/GenBank/DDBJ whole genome shotgun (WGS) entry which is preliminary data.</text>
</comment>
<name>A0AAD6SZM2_9AGAR</name>
<feature type="region of interest" description="Disordered" evidence="1">
    <location>
        <begin position="1"/>
        <end position="37"/>
    </location>
</feature>
<organism evidence="2 3">
    <name type="scientific">Mycena alexandri</name>
    <dbReference type="NCBI Taxonomy" id="1745969"/>
    <lineage>
        <taxon>Eukaryota</taxon>
        <taxon>Fungi</taxon>
        <taxon>Dikarya</taxon>
        <taxon>Basidiomycota</taxon>
        <taxon>Agaricomycotina</taxon>
        <taxon>Agaricomycetes</taxon>
        <taxon>Agaricomycetidae</taxon>
        <taxon>Agaricales</taxon>
        <taxon>Marasmiineae</taxon>
        <taxon>Mycenaceae</taxon>
        <taxon>Mycena</taxon>
    </lineage>
</organism>